<evidence type="ECO:0000256" key="4">
    <source>
        <dbReference type="ARBA" id="ARBA00009845"/>
    </source>
</evidence>
<comment type="pathway">
    <text evidence="3">Amino-acid biosynthesis; L-leucine biosynthesis; L-leucine from 3-methyl-2-oxobutanoate: step 2/4.</text>
</comment>
<dbReference type="InterPro" id="IPR000573">
    <property type="entry name" value="AconitaseA/IPMdHydase_ssu_swvl"/>
</dbReference>
<dbReference type="STRING" id="1912961.BU204_06030"/>
<dbReference type="Pfam" id="PF00694">
    <property type="entry name" value="Aconitase_C"/>
    <property type="match status" value="1"/>
</dbReference>
<evidence type="ECO:0000256" key="2">
    <source>
        <dbReference type="ARBA" id="ARBA00002695"/>
    </source>
</evidence>
<dbReference type="GO" id="GO:0009098">
    <property type="term" value="P:L-leucine biosynthetic process"/>
    <property type="evidence" value="ECO:0007669"/>
    <property type="project" value="UniProtKB-KW"/>
</dbReference>
<evidence type="ECO:0000256" key="8">
    <source>
        <dbReference type="ARBA" id="ARBA00022430"/>
    </source>
</evidence>
<evidence type="ECO:0000256" key="9">
    <source>
        <dbReference type="ARBA" id="ARBA00022605"/>
    </source>
</evidence>
<dbReference type="Gene3D" id="3.20.19.10">
    <property type="entry name" value="Aconitase, domain 4"/>
    <property type="match status" value="1"/>
</dbReference>
<feature type="domain" description="Aconitase A/isopropylmalate dehydratase small subunit swivel" evidence="14">
    <location>
        <begin position="9"/>
        <end position="123"/>
    </location>
</feature>
<proteinExistence type="inferred from homology"/>
<keyword evidence="8" id="KW-0432">Leucine biosynthesis</keyword>
<dbReference type="InterPro" id="IPR050075">
    <property type="entry name" value="LeuD"/>
</dbReference>
<keyword evidence="16" id="KW-1185">Reference proteome</keyword>
<evidence type="ECO:0000256" key="10">
    <source>
        <dbReference type="ARBA" id="ARBA00023239"/>
    </source>
</evidence>
<evidence type="ECO:0000259" key="14">
    <source>
        <dbReference type="Pfam" id="PF00694"/>
    </source>
</evidence>
<comment type="catalytic activity">
    <reaction evidence="1">
        <text>(2R,3S)-3-isopropylmalate = (2S)-2-isopropylmalate</text>
        <dbReference type="Rhea" id="RHEA:32287"/>
        <dbReference type="ChEBI" id="CHEBI:1178"/>
        <dbReference type="ChEBI" id="CHEBI:35121"/>
        <dbReference type="EC" id="4.2.1.33"/>
    </reaction>
</comment>
<keyword evidence="11" id="KW-0100">Branched-chain amino acid biosynthesis</keyword>
<dbReference type="SUPFAM" id="SSF52016">
    <property type="entry name" value="LeuD/IlvD-like"/>
    <property type="match status" value="1"/>
</dbReference>
<evidence type="ECO:0000256" key="1">
    <source>
        <dbReference type="ARBA" id="ARBA00000491"/>
    </source>
</evidence>
<evidence type="ECO:0000256" key="6">
    <source>
        <dbReference type="ARBA" id="ARBA00011998"/>
    </source>
</evidence>
<evidence type="ECO:0000313" key="16">
    <source>
        <dbReference type="Proteomes" id="UP000185596"/>
    </source>
</evidence>
<dbReference type="GO" id="GO:0003861">
    <property type="term" value="F:3-isopropylmalate dehydratase activity"/>
    <property type="evidence" value="ECO:0007669"/>
    <property type="project" value="UniProtKB-EC"/>
</dbReference>
<dbReference type="PANTHER" id="PTHR43345:SF5">
    <property type="entry name" value="3-ISOPROPYLMALATE DEHYDRATASE SMALL SUBUNIT"/>
    <property type="match status" value="1"/>
</dbReference>
<protein>
    <recommendedName>
        <fullName evidence="7">3-isopropylmalate dehydratase small subunit</fullName>
        <ecNumber evidence="6">4.2.1.33</ecNumber>
    </recommendedName>
    <alternativeName>
        <fullName evidence="12">Alpha-IPM isomerase</fullName>
    </alternativeName>
    <alternativeName>
        <fullName evidence="13">Isopropylmalate isomerase</fullName>
    </alternativeName>
</protein>
<evidence type="ECO:0000256" key="7">
    <source>
        <dbReference type="ARBA" id="ARBA00017233"/>
    </source>
</evidence>
<comment type="caution">
    <text evidence="15">The sequence shown here is derived from an EMBL/GenBank/DDBJ whole genome shotgun (WGS) entry which is preliminary data.</text>
</comment>
<dbReference type="EC" id="4.2.1.33" evidence="6"/>
<dbReference type="EMBL" id="MSIE01000007">
    <property type="protein sequence ID" value="OLF18510.1"/>
    <property type="molecule type" value="Genomic_DNA"/>
</dbReference>
<name>A0A1Q8CVY3_9PSEU</name>
<evidence type="ECO:0000256" key="13">
    <source>
        <dbReference type="ARBA" id="ARBA00033368"/>
    </source>
</evidence>
<dbReference type="InterPro" id="IPR015928">
    <property type="entry name" value="Aconitase/3IPM_dehydase_swvl"/>
</dbReference>
<dbReference type="PANTHER" id="PTHR43345">
    <property type="entry name" value="3-ISOPROPYLMALATE DEHYDRATASE SMALL SUBUNIT 2-RELATED-RELATED"/>
    <property type="match status" value="1"/>
</dbReference>
<evidence type="ECO:0000256" key="12">
    <source>
        <dbReference type="ARBA" id="ARBA00031631"/>
    </source>
</evidence>
<keyword evidence="9" id="KW-0028">Amino-acid biosynthesis</keyword>
<evidence type="ECO:0000256" key="5">
    <source>
        <dbReference type="ARBA" id="ARBA00011271"/>
    </source>
</evidence>
<evidence type="ECO:0000256" key="3">
    <source>
        <dbReference type="ARBA" id="ARBA00004729"/>
    </source>
</evidence>
<evidence type="ECO:0000313" key="15">
    <source>
        <dbReference type="EMBL" id="OLF18510.1"/>
    </source>
</evidence>
<comment type="similarity">
    <text evidence="4">Belongs to the LeuD family. LeuD type 1 subfamily.</text>
</comment>
<dbReference type="CDD" id="cd01577">
    <property type="entry name" value="IPMI_Swivel"/>
    <property type="match status" value="1"/>
</dbReference>
<dbReference type="OrthoDB" id="9764318at2"/>
<gene>
    <name evidence="15" type="ORF">BU204_06030</name>
</gene>
<organism evidence="15 16">
    <name type="scientific">Actinophytocola xanthii</name>
    <dbReference type="NCBI Taxonomy" id="1912961"/>
    <lineage>
        <taxon>Bacteria</taxon>
        <taxon>Bacillati</taxon>
        <taxon>Actinomycetota</taxon>
        <taxon>Actinomycetes</taxon>
        <taxon>Pseudonocardiales</taxon>
        <taxon>Pseudonocardiaceae</taxon>
    </lineage>
</organism>
<comment type="function">
    <text evidence="2">Catalyzes the isomerization between 2-isopropylmalate and 3-isopropylmalate, via the formation of 2-isopropylmaleate.</text>
</comment>
<evidence type="ECO:0000256" key="11">
    <source>
        <dbReference type="ARBA" id="ARBA00023304"/>
    </source>
</evidence>
<comment type="subunit">
    <text evidence="5">Heterodimer of LeuC and LeuD.</text>
</comment>
<dbReference type="AlphaFoldDB" id="A0A1Q8CVY3"/>
<reference evidence="15 16" key="1">
    <citation type="submission" date="2016-12" db="EMBL/GenBank/DDBJ databases">
        <title>The draft genome sequence of Actinophytocola sp. 11-183.</title>
        <authorList>
            <person name="Wang W."/>
            <person name="Yuan L."/>
        </authorList>
    </citation>
    <scope>NUCLEOTIDE SEQUENCE [LARGE SCALE GENOMIC DNA]</scope>
    <source>
        <strain evidence="15 16">11-183</strain>
    </source>
</reference>
<sequence length="207" mass="22227">MTSTLDQRIRSVSGTTVVLEGNDIDTDRIIPARFLKHLTFDALGQHVFEDDRKQDLARGVTHPFDDPARSAATVLLTARNFGCGSSREHAAQALYRWGVRAVVGESFGEIFRGNCGTIGLPCLTLSGADAEAARAIGAADPTAPAEVDLERGVFRIGERELPAEISPSLRDAFVNGTWDTLTELRRTAGDVAGVAARLPYLSGFRTG</sequence>
<dbReference type="InterPro" id="IPR033940">
    <property type="entry name" value="IPMI_Swivel"/>
</dbReference>
<keyword evidence="10" id="KW-0456">Lyase</keyword>
<dbReference type="Proteomes" id="UP000185596">
    <property type="component" value="Unassembled WGS sequence"/>
</dbReference>
<accession>A0A1Q8CVY3</accession>